<feature type="transmembrane region" description="Helical" evidence="2">
    <location>
        <begin position="61"/>
        <end position="81"/>
    </location>
</feature>
<feature type="transmembrane region" description="Helical" evidence="2">
    <location>
        <begin position="6"/>
        <end position="26"/>
    </location>
</feature>
<proteinExistence type="predicted"/>
<reference evidence="3 4" key="1">
    <citation type="submission" date="2012-08" db="EMBL/GenBank/DDBJ databases">
        <title>Whole genome shotgun sequence of Kineosphaera limosa NBRC 100340.</title>
        <authorList>
            <person name="Yoshida I."/>
            <person name="Isaki S."/>
            <person name="Hosoyama A."/>
            <person name="Tsuchikane K."/>
            <person name="Katsumata H."/>
            <person name="Ando Y."/>
            <person name="Ohji S."/>
            <person name="Hamada M."/>
            <person name="Tamura T."/>
            <person name="Yamazoe A."/>
            <person name="Yamazaki S."/>
            <person name="Fujita N."/>
        </authorList>
    </citation>
    <scope>NUCLEOTIDE SEQUENCE [LARGE SCALE GENOMIC DNA]</scope>
    <source>
        <strain evidence="3 4">NBRC 100340</strain>
    </source>
</reference>
<dbReference type="STRING" id="1184609.KILIM_048_00060"/>
<dbReference type="InterPro" id="IPR018750">
    <property type="entry name" value="DUF2306_membrane"/>
</dbReference>
<feature type="compositionally biased region" description="Basic and acidic residues" evidence="1">
    <location>
        <begin position="179"/>
        <end position="190"/>
    </location>
</feature>
<evidence type="ECO:0000313" key="4">
    <source>
        <dbReference type="Proteomes" id="UP000008366"/>
    </source>
</evidence>
<dbReference type="EMBL" id="BAHD01000048">
    <property type="protein sequence ID" value="GAB96768.1"/>
    <property type="molecule type" value="Genomic_DNA"/>
</dbReference>
<sequence length="197" mass="20882">METTAVIAAHAVAATVVITLGPINLLRRRRDAAHRLIGRVWAAAMAITCVSAFGIRPDGLTWLHGLAAFTLLSIAVGIVNIRRRNVRGHRANMVGAYFGTLIAFGFAALAPDRLIARMATDSPLALLGITALILASCAAFASLAMAPGRAAQTQATRLRTDRARRSPLTAPTVAQGDSVQKERPPRRDRPISTTGTT</sequence>
<feature type="transmembrane region" description="Helical" evidence="2">
    <location>
        <begin position="93"/>
        <end position="111"/>
    </location>
</feature>
<feature type="region of interest" description="Disordered" evidence="1">
    <location>
        <begin position="154"/>
        <end position="197"/>
    </location>
</feature>
<evidence type="ECO:0000256" key="2">
    <source>
        <dbReference type="SAM" id="Phobius"/>
    </source>
</evidence>
<dbReference type="Proteomes" id="UP000008366">
    <property type="component" value="Unassembled WGS sequence"/>
</dbReference>
<feature type="transmembrane region" description="Helical" evidence="2">
    <location>
        <begin position="123"/>
        <end position="146"/>
    </location>
</feature>
<keyword evidence="2" id="KW-1133">Transmembrane helix</keyword>
<protein>
    <recommendedName>
        <fullName evidence="5">DUF2306 domain-containing protein</fullName>
    </recommendedName>
</protein>
<comment type="caution">
    <text evidence="3">The sequence shown here is derived from an EMBL/GenBank/DDBJ whole genome shotgun (WGS) entry which is preliminary data.</text>
</comment>
<evidence type="ECO:0000256" key="1">
    <source>
        <dbReference type="SAM" id="MobiDB-lite"/>
    </source>
</evidence>
<organism evidence="3 4">
    <name type="scientific">Kineosphaera limosa NBRC 100340</name>
    <dbReference type="NCBI Taxonomy" id="1184609"/>
    <lineage>
        <taxon>Bacteria</taxon>
        <taxon>Bacillati</taxon>
        <taxon>Actinomycetota</taxon>
        <taxon>Actinomycetes</taxon>
        <taxon>Micrococcales</taxon>
        <taxon>Dermatophilaceae</taxon>
        <taxon>Kineosphaera</taxon>
    </lineage>
</organism>
<dbReference type="RefSeq" id="WP_006593300.1">
    <property type="nucleotide sequence ID" value="NZ_BAHD01000048.1"/>
</dbReference>
<keyword evidence="4" id="KW-1185">Reference proteome</keyword>
<dbReference type="eggNOG" id="COG5395">
    <property type="taxonomic scope" value="Bacteria"/>
</dbReference>
<accession>K6VKM2</accession>
<dbReference type="Pfam" id="PF10067">
    <property type="entry name" value="DUF2306"/>
    <property type="match status" value="1"/>
</dbReference>
<feature type="transmembrane region" description="Helical" evidence="2">
    <location>
        <begin position="38"/>
        <end position="55"/>
    </location>
</feature>
<keyword evidence="2" id="KW-0472">Membrane</keyword>
<evidence type="ECO:0000313" key="3">
    <source>
        <dbReference type="EMBL" id="GAB96768.1"/>
    </source>
</evidence>
<dbReference type="OrthoDB" id="3749011at2"/>
<keyword evidence="2" id="KW-0812">Transmembrane</keyword>
<name>K6VKM2_9MICO</name>
<evidence type="ECO:0008006" key="5">
    <source>
        <dbReference type="Google" id="ProtNLM"/>
    </source>
</evidence>
<dbReference type="AlphaFoldDB" id="K6VKM2"/>
<gene>
    <name evidence="3" type="ORF">KILIM_048_00060</name>
</gene>